<dbReference type="Gene3D" id="2.60.200.20">
    <property type="match status" value="1"/>
</dbReference>
<reference evidence="12" key="1">
    <citation type="submission" date="2015-12" db="EMBL/GenBank/DDBJ databases">
        <title>De novo transcriptome assembly of four potential Pierce s Disease insect vectors from Arizona vineyards.</title>
        <authorList>
            <person name="Tassone E.E."/>
        </authorList>
    </citation>
    <scope>NUCLEOTIDE SEQUENCE</scope>
</reference>
<keyword evidence="4" id="KW-0227">DNA damage</keyword>
<dbReference type="InterPro" id="IPR043014">
    <property type="entry name" value="Nibrin_BRCT2_sf"/>
</dbReference>
<dbReference type="EMBL" id="GEDC01009279">
    <property type="protein sequence ID" value="JAS28019.1"/>
    <property type="molecule type" value="Transcribed_RNA"/>
</dbReference>
<name>A0A1B6DQT2_9HEMI</name>
<gene>
    <name evidence="13" type="ORF">g.11541</name>
    <name evidence="12" type="ORF">g.11542</name>
</gene>
<dbReference type="InterPro" id="IPR032429">
    <property type="entry name" value="Nibrin_BRCT2"/>
</dbReference>
<comment type="subcellular location">
    <subcellularLocation>
        <location evidence="2">Chromosome</location>
    </subcellularLocation>
    <subcellularLocation>
        <location evidence="1">Nucleus</location>
    </subcellularLocation>
</comment>
<dbReference type="SUPFAM" id="SSF52113">
    <property type="entry name" value="BRCT domain"/>
    <property type="match status" value="1"/>
</dbReference>
<keyword evidence="6" id="KW-0539">Nucleus</keyword>
<proteinExistence type="inferred from homology"/>
<protein>
    <recommendedName>
        <fullName evidence="14">FHA domain-containing protein</fullName>
    </recommendedName>
</protein>
<feature type="domain" description="FHA" evidence="10">
    <location>
        <begin position="13"/>
        <end position="72"/>
    </location>
</feature>
<evidence type="ECO:0000256" key="2">
    <source>
        <dbReference type="ARBA" id="ARBA00004286"/>
    </source>
</evidence>
<dbReference type="CDD" id="cd22667">
    <property type="entry name" value="FHA_NBN"/>
    <property type="match status" value="1"/>
</dbReference>
<feature type="region of interest" description="Disordered" evidence="9">
    <location>
        <begin position="376"/>
        <end position="396"/>
    </location>
</feature>
<evidence type="ECO:0000256" key="8">
    <source>
        <dbReference type="ARBA" id="ARBA00044757"/>
    </source>
</evidence>
<dbReference type="Pfam" id="PF00533">
    <property type="entry name" value="BRCT"/>
    <property type="match status" value="1"/>
</dbReference>
<evidence type="ECO:0008006" key="14">
    <source>
        <dbReference type="Google" id="ProtNLM"/>
    </source>
</evidence>
<evidence type="ECO:0000256" key="6">
    <source>
        <dbReference type="ARBA" id="ARBA00023242"/>
    </source>
</evidence>
<dbReference type="PROSITE" id="PS50172">
    <property type="entry name" value="BRCT"/>
    <property type="match status" value="1"/>
</dbReference>
<evidence type="ECO:0000256" key="3">
    <source>
        <dbReference type="ARBA" id="ARBA00022454"/>
    </source>
</evidence>
<keyword evidence="3" id="KW-0158">Chromosome</keyword>
<evidence type="ECO:0000313" key="13">
    <source>
        <dbReference type="EMBL" id="JAS30576.1"/>
    </source>
</evidence>
<dbReference type="GO" id="GO:0030870">
    <property type="term" value="C:Mre11 complex"/>
    <property type="evidence" value="ECO:0007669"/>
    <property type="project" value="InterPro"/>
</dbReference>
<dbReference type="Pfam" id="PF00498">
    <property type="entry name" value="FHA"/>
    <property type="match status" value="1"/>
</dbReference>
<dbReference type="SMART" id="SM00240">
    <property type="entry name" value="FHA"/>
    <property type="match status" value="1"/>
</dbReference>
<keyword evidence="5" id="KW-0234">DNA repair</keyword>
<evidence type="ECO:0000256" key="7">
    <source>
        <dbReference type="ARBA" id="ARBA00023306"/>
    </source>
</evidence>
<dbReference type="InterPro" id="IPR008984">
    <property type="entry name" value="SMAD_FHA_dom_sf"/>
</dbReference>
<dbReference type="Gene3D" id="3.40.50.10190">
    <property type="entry name" value="BRCT domain"/>
    <property type="match status" value="1"/>
</dbReference>
<evidence type="ECO:0000313" key="12">
    <source>
        <dbReference type="EMBL" id="JAS28019.1"/>
    </source>
</evidence>
<organism evidence="12">
    <name type="scientific">Clastoptera arizonana</name>
    <name type="common">Arizona spittle bug</name>
    <dbReference type="NCBI Taxonomy" id="38151"/>
    <lineage>
        <taxon>Eukaryota</taxon>
        <taxon>Metazoa</taxon>
        <taxon>Ecdysozoa</taxon>
        <taxon>Arthropoda</taxon>
        <taxon>Hexapoda</taxon>
        <taxon>Insecta</taxon>
        <taxon>Pterygota</taxon>
        <taxon>Neoptera</taxon>
        <taxon>Paraneoptera</taxon>
        <taxon>Hemiptera</taxon>
        <taxon>Auchenorrhyncha</taxon>
        <taxon>Cercopoidea</taxon>
        <taxon>Clastopteridae</taxon>
        <taxon>Clastoptera</taxon>
    </lineage>
</organism>
<dbReference type="CDD" id="cd17741">
    <property type="entry name" value="BRCT_nibrin"/>
    <property type="match status" value="1"/>
</dbReference>
<dbReference type="SUPFAM" id="SSF49879">
    <property type="entry name" value="SMAD/FHA domain"/>
    <property type="match status" value="1"/>
</dbReference>
<dbReference type="GO" id="GO:0007095">
    <property type="term" value="P:mitotic G2 DNA damage checkpoint signaling"/>
    <property type="evidence" value="ECO:0007669"/>
    <property type="project" value="InterPro"/>
</dbReference>
<evidence type="ECO:0000256" key="9">
    <source>
        <dbReference type="SAM" id="MobiDB-lite"/>
    </source>
</evidence>
<dbReference type="EMBL" id="GEDC01006722">
    <property type="protein sequence ID" value="JAS30576.1"/>
    <property type="molecule type" value="Transcribed_RNA"/>
</dbReference>
<dbReference type="PANTHER" id="PTHR12162:SF0">
    <property type="entry name" value="NIBRIN"/>
    <property type="match status" value="1"/>
</dbReference>
<comment type="similarity">
    <text evidence="8">Belongs to the Nibrin family.</text>
</comment>
<dbReference type="GO" id="GO:0003684">
    <property type="term" value="F:damaged DNA binding"/>
    <property type="evidence" value="ECO:0007669"/>
    <property type="project" value="TreeGrafter"/>
</dbReference>
<evidence type="ECO:0000256" key="5">
    <source>
        <dbReference type="ARBA" id="ARBA00023204"/>
    </source>
</evidence>
<dbReference type="Pfam" id="PF16508">
    <property type="entry name" value="NIBRIN_BRCT_II"/>
    <property type="match status" value="1"/>
</dbReference>
<evidence type="ECO:0000256" key="4">
    <source>
        <dbReference type="ARBA" id="ARBA00022763"/>
    </source>
</evidence>
<dbReference type="GO" id="GO:0000724">
    <property type="term" value="P:double-strand break repair via homologous recombination"/>
    <property type="evidence" value="ECO:0007669"/>
    <property type="project" value="TreeGrafter"/>
</dbReference>
<dbReference type="AlphaFoldDB" id="A0A1B6DQT2"/>
<accession>A0A1B6DQT2</accession>
<feature type="compositionally biased region" description="Basic and acidic residues" evidence="9">
    <location>
        <begin position="377"/>
        <end position="389"/>
    </location>
</feature>
<dbReference type="InterPro" id="IPR001357">
    <property type="entry name" value="BRCT_dom"/>
</dbReference>
<dbReference type="InterPro" id="IPR036420">
    <property type="entry name" value="BRCT_dom_sf"/>
</dbReference>
<dbReference type="InterPro" id="IPR000253">
    <property type="entry name" value="FHA_dom"/>
</dbReference>
<keyword evidence="7" id="KW-0131">Cell cycle</keyword>
<dbReference type="InterPro" id="IPR040227">
    <property type="entry name" value="Nibrin-rel"/>
</dbReference>
<dbReference type="PANTHER" id="PTHR12162">
    <property type="entry name" value="NIBRIN-RELATED"/>
    <property type="match status" value="1"/>
</dbReference>
<dbReference type="PROSITE" id="PS50006">
    <property type="entry name" value="FHA_DOMAIN"/>
    <property type="match status" value="1"/>
</dbReference>
<dbReference type="Gene3D" id="3.40.50.10980">
    <property type="entry name" value="Nibrin, BRCT2 domain"/>
    <property type="match status" value="1"/>
</dbReference>
<evidence type="ECO:0000256" key="1">
    <source>
        <dbReference type="ARBA" id="ARBA00004123"/>
    </source>
</evidence>
<evidence type="ECO:0000259" key="10">
    <source>
        <dbReference type="PROSITE" id="PS50006"/>
    </source>
</evidence>
<feature type="domain" description="BRCT" evidence="11">
    <location>
        <begin position="101"/>
        <end position="148"/>
    </location>
</feature>
<evidence type="ECO:0000259" key="11">
    <source>
        <dbReference type="PROSITE" id="PS50172"/>
    </source>
</evidence>
<sequence length="688" mass="78194">MWLMKNDDKGQIYKINRDKDNIVSRKEGDLLLLGDQSISRQHAALRHSVCNQNIILRDLGSKYGTFIKQNKGVFRQVKGNEDVTLHNGDIIRFGIQSNCWMLEYIPIVVTTSTLGQEEKAELCKIIASFGGTIQNNWSSECTHLVMNQLTVTVKVVCGLATCRPIVTLQYWKRFTECINKMKLPLPEIKDYTPKLIEATLNSNEVSFLPNMKRQTLFTGVVFIATTSRQLGRIEVMITSAGGKVEEFGSTDFQVNRFLKDGCILMMHSTLDKQLSQESQIPAGYKRISKILKSQGVRCIPESDIGLSILYCSREHYCNPYYKGQQLSQQNEQIKNTTQNTVSETEDNTLKISDADMEVRNTYSESIEHVYTSSNIKRLSDSKEKEESNSKKPCHNRIGGENLFSQETFEMPLPCIPSTSRSSLDMFLLPVNKESNKKFKENNVFSKSIEKCNKSKIGQDLLSNTNLKSDIFGSVLGKNKNSEDLFSFPLKTMKESQSKKRNRCEDSELDFGLFLEEKKSKFSKICEESSINTSFHNDKVLNNKKEEQGLMNTKDKYGTENVLQDEYTSQVHNVSKFTSFSFIEEDLQKHTPLKIPLSSFICKTNVKKELIKQEEFSKKSGQKQIPLDIEMKCLVLDSSLQKLALISQSESKSINFKTFKKKQTGITNRPPCIIGGNDFITCLVGLKGF</sequence>
<dbReference type="GO" id="GO:0005694">
    <property type="term" value="C:chromosome"/>
    <property type="evidence" value="ECO:0007669"/>
    <property type="project" value="UniProtKB-SubCell"/>
</dbReference>